<dbReference type="Proteomes" id="UP000739538">
    <property type="component" value="Unassembled WGS sequence"/>
</dbReference>
<gene>
    <name evidence="3" type="ORF">KDA27_06035</name>
</gene>
<comment type="caution">
    <text evidence="3">The sequence shown here is derived from an EMBL/GenBank/DDBJ whole genome shotgun (WGS) entry which is preliminary data.</text>
</comment>
<evidence type="ECO:0000259" key="2">
    <source>
        <dbReference type="Pfam" id="PF00440"/>
    </source>
</evidence>
<evidence type="ECO:0000313" key="4">
    <source>
        <dbReference type="Proteomes" id="UP000739538"/>
    </source>
</evidence>
<keyword evidence="1" id="KW-0238">DNA-binding</keyword>
<dbReference type="EMBL" id="JAGQHS010000020">
    <property type="protein sequence ID" value="MCA9755344.1"/>
    <property type="molecule type" value="Genomic_DNA"/>
</dbReference>
<feature type="domain" description="HTH tetR-type" evidence="2">
    <location>
        <begin position="18"/>
        <end position="58"/>
    </location>
</feature>
<proteinExistence type="predicted"/>
<dbReference type="InterPro" id="IPR009057">
    <property type="entry name" value="Homeodomain-like_sf"/>
</dbReference>
<dbReference type="Gene3D" id="1.10.357.10">
    <property type="entry name" value="Tetracycline Repressor, domain 2"/>
    <property type="match status" value="1"/>
</dbReference>
<name>A0A956SDK4_UNCEI</name>
<dbReference type="InterPro" id="IPR001647">
    <property type="entry name" value="HTH_TetR"/>
</dbReference>
<reference evidence="3" key="1">
    <citation type="submission" date="2020-04" db="EMBL/GenBank/DDBJ databases">
        <authorList>
            <person name="Zhang T."/>
        </authorList>
    </citation>
    <scope>NUCLEOTIDE SEQUENCE</scope>
    <source>
        <strain evidence="3">HKST-UBA02</strain>
    </source>
</reference>
<dbReference type="Pfam" id="PF00440">
    <property type="entry name" value="TetR_N"/>
    <property type="match status" value="1"/>
</dbReference>
<evidence type="ECO:0000256" key="1">
    <source>
        <dbReference type="ARBA" id="ARBA00023125"/>
    </source>
</evidence>
<reference evidence="3" key="2">
    <citation type="journal article" date="2021" name="Microbiome">
        <title>Successional dynamics and alternative stable states in a saline activated sludge microbial community over 9 years.</title>
        <authorList>
            <person name="Wang Y."/>
            <person name="Ye J."/>
            <person name="Ju F."/>
            <person name="Liu L."/>
            <person name="Boyd J.A."/>
            <person name="Deng Y."/>
            <person name="Parks D.H."/>
            <person name="Jiang X."/>
            <person name="Yin X."/>
            <person name="Woodcroft B.J."/>
            <person name="Tyson G.W."/>
            <person name="Hugenholtz P."/>
            <person name="Polz M.F."/>
            <person name="Zhang T."/>
        </authorList>
    </citation>
    <scope>NUCLEOTIDE SEQUENCE</scope>
    <source>
        <strain evidence="3">HKST-UBA02</strain>
    </source>
</reference>
<dbReference type="GO" id="GO:0003677">
    <property type="term" value="F:DNA binding"/>
    <property type="evidence" value="ECO:0007669"/>
    <property type="project" value="UniProtKB-KW"/>
</dbReference>
<evidence type="ECO:0000313" key="3">
    <source>
        <dbReference type="EMBL" id="MCA9755344.1"/>
    </source>
</evidence>
<dbReference type="SUPFAM" id="SSF46689">
    <property type="entry name" value="Homeodomain-like"/>
    <property type="match status" value="1"/>
</dbReference>
<accession>A0A956SDK4</accession>
<dbReference type="AlphaFoldDB" id="A0A956SDK4"/>
<sequence length="196" mass="22880">MEQRDKSEKVEAVAEWTLRIIDAHGLDGVSIARVARAASVSRPWMYKYVGRGKEELIEVAVRRFGMLISGLDRRPRLDSRENWVHDTMANTQRLFLNSRERPWMLRLYYRFKGTHTVLGEVIADLESRYLGAHTREIAEVWGMPEEESRILAESLMAARLGMAHRYQYREEVEEDDRGRFFALLRRWLSGISPGTP</sequence>
<organism evidence="3 4">
    <name type="scientific">Eiseniibacteriota bacterium</name>
    <dbReference type="NCBI Taxonomy" id="2212470"/>
    <lineage>
        <taxon>Bacteria</taxon>
        <taxon>Candidatus Eiseniibacteriota</taxon>
    </lineage>
</organism>
<protein>
    <submittedName>
        <fullName evidence="3">TetR/AcrR family transcriptional regulator</fullName>
    </submittedName>
</protein>